<evidence type="ECO:0000313" key="3">
    <source>
        <dbReference type="EMBL" id="NDV39011.1"/>
    </source>
</evidence>
<dbReference type="EMBL" id="GIBP01010042">
    <property type="protein sequence ID" value="NDV39011.1"/>
    <property type="molecule type" value="Transcribed_RNA"/>
</dbReference>
<dbReference type="InterPro" id="IPR018639">
    <property type="entry name" value="DUF2062"/>
</dbReference>
<dbReference type="Pfam" id="PF09835">
    <property type="entry name" value="DUF2062"/>
    <property type="match status" value="1"/>
</dbReference>
<feature type="transmembrane region" description="Helical" evidence="1">
    <location>
        <begin position="90"/>
        <end position="112"/>
    </location>
</feature>
<keyword evidence="1" id="KW-0812">Transmembrane</keyword>
<reference evidence="3" key="1">
    <citation type="journal article" date="2020" name="J. Eukaryot. Microbiol.">
        <title>De novo Sequencing, Assembly and Annotation of the Transcriptome for the Free-Living Testate Amoeba Arcella intermedia.</title>
        <authorList>
            <person name="Ribeiro G.M."/>
            <person name="Porfirio-Sousa A.L."/>
            <person name="Maurer-Alcala X.X."/>
            <person name="Katz L.A."/>
            <person name="Lahr D.J.G."/>
        </authorList>
    </citation>
    <scope>NUCLEOTIDE SEQUENCE</scope>
</reference>
<protein>
    <recommendedName>
        <fullName evidence="2">DUF2062 domain-containing protein</fullName>
    </recommendedName>
</protein>
<keyword evidence="1" id="KW-0472">Membrane</keyword>
<keyword evidence="1" id="KW-1133">Transmembrane helix</keyword>
<proteinExistence type="predicted"/>
<feature type="transmembrane region" description="Helical" evidence="1">
    <location>
        <begin position="50"/>
        <end position="70"/>
    </location>
</feature>
<dbReference type="AlphaFoldDB" id="A0A6B2LQM5"/>
<accession>A0A6B2LQM5</accession>
<dbReference type="PANTHER" id="PTHR35102">
    <property type="entry name" value="E3 UBIQUITIN-PROTEIN LIGASE"/>
    <property type="match status" value="1"/>
</dbReference>
<evidence type="ECO:0000256" key="1">
    <source>
        <dbReference type="SAM" id="Phobius"/>
    </source>
</evidence>
<organism evidence="3">
    <name type="scientific">Arcella intermedia</name>
    <dbReference type="NCBI Taxonomy" id="1963864"/>
    <lineage>
        <taxon>Eukaryota</taxon>
        <taxon>Amoebozoa</taxon>
        <taxon>Tubulinea</taxon>
        <taxon>Elardia</taxon>
        <taxon>Arcellinida</taxon>
        <taxon>Sphaerothecina</taxon>
        <taxon>Arcellidae</taxon>
        <taxon>Arcella</taxon>
    </lineage>
</organism>
<evidence type="ECO:0000259" key="2">
    <source>
        <dbReference type="Pfam" id="PF09835"/>
    </source>
</evidence>
<feature type="transmembrane region" description="Helical" evidence="1">
    <location>
        <begin position="12"/>
        <end position="38"/>
    </location>
</feature>
<name>A0A6B2LQM5_9EUKA</name>
<feature type="domain" description="DUF2062" evidence="2">
    <location>
        <begin position="4"/>
        <end position="122"/>
    </location>
</feature>
<sequence length="130" mass="14129">MLSQGLDPSALALSVAFGICGGLFPIPMVTTGVCLVFIYLFKLNPMATQLVNLCLTPLQLTLMPLGYYLFSDSTPSDEAEGLLGSLSQSLPIAIKMILSWLVVSIVLVPVLYRILLPIMRKALSSYQHKI</sequence>
<dbReference type="PANTHER" id="PTHR35102:SF1">
    <property type="entry name" value="E3 UBIQUITIN-PROTEIN LIGASE"/>
    <property type="match status" value="1"/>
</dbReference>